<dbReference type="InParanoid" id="A0A2K3D008"/>
<protein>
    <submittedName>
        <fullName evidence="1">Uncharacterized protein</fullName>
    </submittedName>
</protein>
<sequence>MDVSGTCIGSRTACWEAKLVFLHSRVGSHLVRLKWLIAVEVPVEVVTVVCAALDGGHADALAFLWDEAGVPVPALLMVQQGVSGEPWALTHARGAAAVGAALADHARRADRTLRDVSARGRRCRIPALRAAATIRSRCSCSKIAGVP</sequence>
<organism evidence="1 2">
    <name type="scientific">Chlamydomonas reinhardtii</name>
    <name type="common">Chlamydomonas smithii</name>
    <dbReference type="NCBI Taxonomy" id="3055"/>
    <lineage>
        <taxon>Eukaryota</taxon>
        <taxon>Viridiplantae</taxon>
        <taxon>Chlorophyta</taxon>
        <taxon>core chlorophytes</taxon>
        <taxon>Chlorophyceae</taxon>
        <taxon>CS clade</taxon>
        <taxon>Chlamydomonadales</taxon>
        <taxon>Chlamydomonadaceae</taxon>
        <taxon>Chlamydomonas</taxon>
    </lineage>
</organism>
<dbReference type="GeneID" id="5719242"/>
<reference evidence="1 2" key="1">
    <citation type="journal article" date="2007" name="Science">
        <title>The Chlamydomonas genome reveals the evolution of key animal and plant functions.</title>
        <authorList>
            <person name="Merchant S.S."/>
            <person name="Prochnik S.E."/>
            <person name="Vallon O."/>
            <person name="Harris E.H."/>
            <person name="Karpowicz S.J."/>
            <person name="Witman G.B."/>
            <person name="Terry A."/>
            <person name="Salamov A."/>
            <person name="Fritz-Laylin L.K."/>
            <person name="Marechal-Drouard L."/>
            <person name="Marshall W.F."/>
            <person name="Qu L.H."/>
            <person name="Nelson D.R."/>
            <person name="Sanderfoot A.A."/>
            <person name="Spalding M.H."/>
            <person name="Kapitonov V.V."/>
            <person name="Ren Q."/>
            <person name="Ferris P."/>
            <person name="Lindquist E."/>
            <person name="Shapiro H."/>
            <person name="Lucas S.M."/>
            <person name="Grimwood J."/>
            <person name="Schmutz J."/>
            <person name="Cardol P."/>
            <person name="Cerutti H."/>
            <person name="Chanfreau G."/>
            <person name="Chen C.L."/>
            <person name="Cognat V."/>
            <person name="Croft M.T."/>
            <person name="Dent R."/>
            <person name="Dutcher S."/>
            <person name="Fernandez E."/>
            <person name="Fukuzawa H."/>
            <person name="Gonzalez-Ballester D."/>
            <person name="Gonzalez-Halphen D."/>
            <person name="Hallmann A."/>
            <person name="Hanikenne M."/>
            <person name="Hippler M."/>
            <person name="Inwood W."/>
            <person name="Jabbari K."/>
            <person name="Kalanon M."/>
            <person name="Kuras R."/>
            <person name="Lefebvre P.A."/>
            <person name="Lemaire S.D."/>
            <person name="Lobanov A.V."/>
            <person name="Lohr M."/>
            <person name="Manuell A."/>
            <person name="Meier I."/>
            <person name="Mets L."/>
            <person name="Mittag M."/>
            <person name="Mittelmeier T."/>
            <person name="Moroney J.V."/>
            <person name="Moseley J."/>
            <person name="Napoli C."/>
            <person name="Nedelcu A.M."/>
            <person name="Niyogi K."/>
            <person name="Novoselov S.V."/>
            <person name="Paulsen I.T."/>
            <person name="Pazour G."/>
            <person name="Purton S."/>
            <person name="Ral J.P."/>
            <person name="Riano-Pachon D.M."/>
            <person name="Riekhof W."/>
            <person name="Rymarquis L."/>
            <person name="Schroda M."/>
            <person name="Stern D."/>
            <person name="Umen J."/>
            <person name="Willows R."/>
            <person name="Wilson N."/>
            <person name="Zimmer S.L."/>
            <person name="Allmer J."/>
            <person name="Balk J."/>
            <person name="Bisova K."/>
            <person name="Chen C.J."/>
            <person name="Elias M."/>
            <person name="Gendler K."/>
            <person name="Hauser C."/>
            <person name="Lamb M.R."/>
            <person name="Ledford H."/>
            <person name="Long J.C."/>
            <person name="Minagawa J."/>
            <person name="Page M.D."/>
            <person name="Pan J."/>
            <person name="Pootakham W."/>
            <person name="Roje S."/>
            <person name="Rose A."/>
            <person name="Stahlberg E."/>
            <person name="Terauchi A.M."/>
            <person name="Yang P."/>
            <person name="Ball S."/>
            <person name="Bowler C."/>
            <person name="Dieckmann C.L."/>
            <person name="Gladyshev V.N."/>
            <person name="Green P."/>
            <person name="Jorgensen R."/>
            <person name="Mayfield S."/>
            <person name="Mueller-Roeber B."/>
            <person name="Rajamani S."/>
            <person name="Sayre R.T."/>
            <person name="Brokstein P."/>
            <person name="Dubchak I."/>
            <person name="Goodstein D."/>
            <person name="Hornick L."/>
            <person name="Huang Y.W."/>
            <person name="Jhaveri J."/>
            <person name="Luo Y."/>
            <person name="Martinez D."/>
            <person name="Ngau W.C."/>
            <person name="Otillar B."/>
            <person name="Poliakov A."/>
            <person name="Porter A."/>
            <person name="Szajkowski L."/>
            <person name="Werner G."/>
            <person name="Zhou K."/>
            <person name="Grigoriev I.V."/>
            <person name="Rokhsar D.S."/>
            <person name="Grossman A.R."/>
        </authorList>
    </citation>
    <scope>NUCLEOTIDE SEQUENCE [LARGE SCALE GENOMIC DNA]</scope>
    <source>
        <strain evidence="2">CC-503</strain>
    </source>
</reference>
<gene>
    <name evidence="1" type="ORF">CHLRE_13g576433v5</name>
</gene>
<keyword evidence="2" id="KW-1185">Reference proteome</keyword>
<dbReference type="Gramene" id="PNW73875">
    <property type="protein sequence ID" value="PNW73875"/>
    <property type="gene ID" value="CHLRE_13g576433v5"/>
</dbReference>
<dbReference type="AlphaFoldDB" id="A0A2K3D008"/>
<dbReference type="EMBL" id="CM008974">
    <property type="protein sequence ID" value="PNW73875.1"/>
    <property type="molecule type" value="Genomic_DNA"/>
</dbReference>
<dbReference type="PaxDb" id="3055-EDP09030"/>
<evidence type="ECO:0000313" key="2">
    <source>
        <dbReference type="Proteomes" id="UP000006906"/>
    </source>
</evidence>
<evidence type="ECO:0000313" key="1">
    <source>
        <dbReference type="EMBL" id="PNW73875.1"/>
    </source>
</evidence>
<proteinExistence type="predicted"/>
<dbReference type="ExpressionAtlas" id="A0A2K3D008">
    <property type="expression patterns" value="differential"/>
</dbReference>
<dbReference type="Proteomes" id="UP000006906">
    <property type="component" value="Chromosome 13"/>
</dbReference>
<name>A0A2K3D008_CHLRE</name>
<accession>A0A2K3D008</accession>
<dbReference type="KEGG" id="cre:CHLRE_13g576433v5"/>
<dbReference type="RefSeq" id="XP_042917439.1">
    <property type="nucleotide sequence ID" value="XM_043069464.1"/>
</dbReference>